<proteinExistence type="inferred from homology"/>
<gene>
    <name evidence="8" type="ORF">NP493_399g03038</name>
</gene>
<dbReference type="InterPro" id="IPR028427">
    <property type="entry name" value="Met_Sox_Rdtase_MsrB"/>
</dbReference>
<name>A0AAD9NUS0_RIDPI</name>
<dbReference type="EC" id="1.8.4.12" evidence="6"/>
<comment type="caution">
    <text evidence="8">The sequence shown here is derived from an EMBL/GenBank/DDBJ whole genome shotgun (WGS) entry which is preliminary data.</text>
</comment>
<dbReference type="Pfam" id="PF01641">
    <property type="entry name" value="SelR"/>
    <property type="match status" value="1"/>
</dbReference>
<comment type="catalytic activity">
    <reaction evidence="5 6">
        <text>L-methionyl-[protein] + [thioredoxin]-disulfide + H2O = L-methionyl-(R)-S-oxide-[protein] + [thioredoxin]-dithiol</text>
        <dbReference type="Rhea" id="RHEA:24164"/>
        <dbReference type="Rhea" id="RHEA-COMP:10698"/>
        <dbReference type="Rhea" id="RHEA-COMP:10700"/>
        <dbReference type="Rhea" id="RHEA-COMP:12313"/>
        <dbReference type="Rhea" id="RHEA-COMP:12314"/>
        <dbReference type="ChEBI" id="CHEBI:15377"/>
        <dbReference type="ChEBI" id="CHEBI:16044"/>
        <dbReference type="ChEBI" id="CHEBI:29950"/>
        <dbReference type="ChEBI" id="CHEBI:45764"/>
        <dbReference type="ChEBI" id="CHEBI:50058"/>
        <dbReference type="EC" id="1.8.4.12"/>
    </reaction>
</comment>
<evidence type="ECO:0000256" key="5">
    <source>
        <dbReference type="ARBA" id="ARBA00048488"/>
    </source>
</evidence>
<keyword evidence="2 6" id="KW-0479">Metal-binding</keyword>
<evidence type="ECO:0000256" key="4">
    <source>
        <dbReference type="ARBA" id="ARBA00023002"/>
    </source>
</evidence>
<dbReference type="GO" id="GO:0046872">
    <property type="term" value="F:metal ion binding"/>
    <property type="evidence" value="ECO:0007669"/>
    <property type="project" value="UniProtKB-KW"/>
</dbReference>
<evidence type="ECO:0000259" key="7">
    <source>
        <dbReference type="PROSITE" id="PS51790"/>
    </source>
</evidence>
<sequence>MNILRLVVEEKERKKRAAVNPNFAKIEDEASSKDKGDCPIHFPKDELIATLSAEQFQVTQQGKTERPFSGKFVHTKDDGIYTCVVCDNPLFKSDQKFDTMCGWPSFSDVIAHGKVTVKRDTSHGARRIEVSCSQCGAHLGHVFDDGPRPTKLRYCINSASLDFKKHTTV</sequence>
<comment type="function">
    <text evidence="6">Methionine-sulfoxide reductase that specifically reduces methionine (R)-sulfoxide back to methionine. While in many cases methionine oxidation is the result of random oxidation following oxidative stress, methionine oxidation is also a post-translational modification that takes place on specific residues.</text>
</comment>
<dbReference type="FunFam" id="2.170.150.20:FF:000001">
    <property type="entry name" value="Peptide methionine sulfoxide reductase MsrB"/>
    <property type="match status" value="1"/>
</dbReference>
<dbReference type="NCBIfam" id="TIGR00357">
    <property type="entry name" value="peptide-methionine (R)-S-oxide reductase MsrB"/>
    <property type="match status" value="1"/>
</dbReference>
<dbReference type="GO" id="GO:0006979">
    <property type="term" value="P:response to oxidative stress"/>
    <property type="evidence" value="ECO:0007669"/>
    <property type="project" value="InterPro"/>
</dbReference>
<comment type="cofactor">
    <cofactor evidence="6">
        <name>Zn(2+)</name>
        <dbReference type="ChEBI" id="CHEBI:29105"/>
    </cofactor>
    <text evidence="6">Binds 1 zinc ion per subunit.</text>
</comment>
<reference evidence="8" key="1">
    <citation type="journal article" date="2023" name="Mol. Biol. Evol.">
        <title>Third-Generation Sequencing Reveals the Adaptive Role of the Epigenome in Three Deep-Sea Polychaetes.</title>
        <authorList>
            <person name="Perez M."/>
            <person name="Aroh O."/>
            <person name="Sun Y."/>
            <person name="Lan Y."/>
            <person name="Juniper S.K."/>
            <person name="Young C.R."/>
            <person name="Angers B."/>
            <person name="Qian P.Y."/>
        </authorList>
    </citation>
    <scope>NUCLEOTIDE SEQUENCE</scope>
    <source>
        <strain evidence="8">R07B-5</strain>
    </source>
</reference>
<dbReference type="PANTHER" id="PTHR10173">
    <property type="entry name" value="METHIONINE SULFOXIDE REDUCTASE"/>
    <property type="match status" value="1"/>
</dbReference>
<dbReference type="Gene3D" id="2.170.150.20">
    <property type="entry name" value="Peptide methionine sulfoxide reductase"/>
    <property type="match status" value="1"/>
</dbReference>
<keyword evidence="4 6" id="KW-0560">Oxidoreductase</keyword>
<evidence type="ECO:0000256" key="6">
    <source>
        <dbReference type="RuleBase" id="RU365044"/>
    </source>
</evidence>
<evidence type="ECO:0000313" key="9">
    <source>
        <dbReference type="Proteomes" id="UP001209878"/>
    </source>
</evidence>
<dbReference type="EMBL" id="JAODUO010000399">
    <property type="protein sequence ID" value="KAK2181436.1"/>
    <property type="molecule type" value="Genomic_DNA"/>
</dbReference>
<dbReference type="InterPro" id="IPR002579">
    <property type="entry name" value="Met_Sox_Rdtase_MsrB_dom"/>
</dbReference>
<dbReference type="AlphaFoldDB" id="A0AAD9NUS0"/>
<evidence type="ECO:0000256" key="3">
    <source>
        <dbReference type="ARBA" id="ARBA00022833"/>
    </source>
</evidence>
<comment type="similarity">
    <text evidence="1 6">Belongs to the MsrB Met sulfoxide reductase family.</text>
</comment>
<dbReference type="GO" id="GO:0005737">
    <property type="term" value="C:cytoplasm"/>
    <property type="evidence" value="ECO:0007669"/>
    <property type="project" value="TreeGrafter"/>
</dbReference>
<feature type="domain" description="MsrB" evidence="7">
    <location>
        <begin position="44"/>
        <end position="166"/>
    </location>
</feature>
<dbReference type="GO" id="GO:0030091">
    <property type="term" value="P:protein repair"/>
    <property type="evidence" value="ECO:0007669"/>
    <property type="project" value="InterPro"/>
</dbReference>
<keyword evidence="9" id="KW-1185">Reference proteome</keyword>
<evidence type="ECO:0000313" key="8">
    <source>
        <dbReference type="EMBL" id="KAK2181436.1"/>
    </source>
</evidence>
<organism evidence="8 9">
    <name type="scientific">Ridgeia piscesae</name>
    <name type="common">Tubeworm</name>
    <dbReference type="NCBI Taxonomy" id="27915"/>
    <lineage>
        <taxon>Eukaryota</taxon>
        <taxon>Metazoa</taxon>
        <taxon>Spiralia</taxon>
        <taxon>Lophotrochozoa</taxon>
        <taxon>Annelida</taxon>
        <taxon>Polychaeta</taxon>
        <taxon>Sedentaria</taxon>
        <taxon>Canalipalpata</taxon>
        <taxon>Sabellida</taxon>
        <taxon>Siboglinidae</taxon>
        <taxon>Ridgeia</taxon>
    </lineage>
</organism>
<accession>A0AAD9NUS0</accession>
<protein>
    <recommendedName>
        <fullName evidence="6">Peptide-methionine (R)-S-oxide reductase</fullName>
        <ecNumber evidence="6">1.8.4.12</ecNumber>
    </recommendedName>
</protein>
<dbReference type="Proteomes" id="UP001209878">
    <property type="component" value="Unassembled WGS sequence"/>
</dbReference>
<dbReference type="SUPFAM" id="SSF51316">
    <property type="entry name" value="Mss4-like"/>
    <property type="match status" value="1"/>
</dbReference>
<evidence type="ECO:0000256" key="2">
    <source>
        <dbReference type="ARBA" id="ARBA00022723"/>
    </source>
</evidence>
<evidence type="ECO:0000256" key="1">
    <source>
        <dbReference type="ARBA" id="ARBA00007174"/>
    </source>
</evidence>
<dbReference type="InterPro" id="IPR011057">
    <property type="entry name" value="Mss4-like_sf"/>
</dbReference>
<dbReference type="GO" id="GO:0033743">
    <property type="term" value="F:peptide-methionine (R)-S-oxide reductase activity"/>
    <property type="evidence" value="ECO:0007669"/>
    <property type="project" value="UniProtKB-EC"/>
</dbReference>
<keyword evidence="3 6" id="KW-0862">Zinc</keyword>
<dbReference type="PROSITE" id="PS51790">
    <property type="entry name" value="MSRB"/>
    <property type="match status" value="1"/>
</dbReference>
<dbReference type="PANTHER" id="PTHR10173:SF52">
    <property type="entry name" value="METHIONINE-R-SULFOXIDE REDUCTASE B1"/>
    <property type="match status" value="1"/>
</dbReference>